<feature type="transmembrane region" description="Helical" evidence="1">
    <location>
        <begin position="284"/>
        <end position="302"/>
    </location>
</feature>
<evidence type="ECO:0000256" key="1">
    <source>
        <dbReference type="SAM" id="Phobius"/>
    </source>
</evidence>
<feature type="transmembrane region" description="Helical" evidence="1">
    <location>
        <begin position="83"/>
        <end position="106"/>
    </location>
</feature>
<keyword evidence="1" id="KW-1133">Transmembrane helix</keyword>
<dbReference type="EMBL" id="SHMR01000001">
    <property type="protein sequence ID" value="RZH68364.1"/>
    <property type="molecule type" value="Genomic_DNA"/>
</dbReference>
<sequence>MSVAVVFWFGLLVVGHVAGRLYGSYTMRRSGDGDRRSRGTYRLLSLVGLTAVVGLTLSGLVDATETALSSLHPALAGGLAAPLAWVPTGIGTIVAVLVTYLGVFPYARERRDLEISATTAVGRLAKYLVAIAVLCLGLIAPLIVLVRLSAPSPFLIPILFAVLLFWISVWTQYSVQLSQKIVEPTADQRRRLEAAADRVDTTIPLAGVIPGEETETAGLYLGGSFRNRRLYATDYTFDALDDDELAALCARATAADELRLLERRALVLSLLFGLFLTLSLWRSMLVALPALAIVWPLLSWYLQRCAFAADRRAAQSVGADELASAYEATDDLADDRGRLHERLASRPSTARRLERLRH</sequence>
<dbReference type="OrthoDB" id="188347at2157"/>
<keyword evidence="1" id="KW-0472">Membrane</keyword>
<proteinExistence type="predicted"/>
<feature type="transmembrane region" description="Helical" evidence="1">
    <location>
        <begin position="261"/>
        <end position="278"/>
    </location>
</feature>
<comment type="caution">
    <text evidence="2">The sequence shown here is derived from an EMBL/GenBank/DDBJ whole genome shotgun (WGS) entry which is preliminary data.</text>
</comment>
<protein>
    <submittedName>
        <fullName evidence="2">Peptidase</fullName>
    </submittedName>
</protein>
<dbReference type="Proteomes" id="UP000292704">
    <property type="component" value="Unassembled WGS sequence"/>
</dbReference>
<feature type="transmembrane region" description="Helical" evidence="1">
    <location>
        <begin position="127"/>
        <end position="148"/>
    </location>
</feature>
<feature type="transmembrane region" description="Helical" evidence="1">
    <location>
        <begin position="6"/>
        <end position="23"/>
    </location>
</feature>
<accession>A0A482Y229</accession>
<evidence type="ECO:0000313" key="3">
    <source>
        <dbReference type="Proteomes" id="UP000292704"/>
    </source>
</evidence>
<dbReference type="AlphaFoldDB" id="A0A482Y229"/>
<feature type="transmembrane region" description="Helical" evidence="1">
    <location>
        <begin position="154"/>
        <end position="171"/>
    </location>
</feature>
<evidence type="ECO:0000313" key="2">
    <source>
        <dbReference type="EMBL" id="RZH68364.1"/>
    </source>
</evidence>
<reference evidence="2 3" key="1">
    <citation type="submission" date="2019-02" db="EMBL/GenBank/DDBJ databases">
        <title>Genome analysis provides insights into bioremediation potentialities and Haloocin production by Natrinema altunense strain 4.1R isolated from Chott Douz in Tunisian desert.</title>
        <authorList>
            <person name="Najjari A."/>
            <person name="Youssef N."/>
            <person name="Ben Dhia O."/>
            <person name="Ferjani R."/>
            <person name="El Hidri D."/>
            <person name="Ouzari H.I."/>
            <person name="Cherif A."/>
        </authorList>
    </citation>
    <scope>NUCLEOTIDE SEQUENCE [LARGE SCALE GENOMIC DNA]</scope>
    <source>
        <strain evidence="2 3">4.1R</strain>
    </source>
</reference>
<feature type="transmembrane region" description="Helical" evidence="1">
    <location>
        <begin position="43"/>
        <end position="63"/>
    </location>
</feature>
<keyword evidence="1" id="KW-0812">Transmembrane</keyword>
<name>A0A482Y229_9EURY</name>
<organism evidence="2 3">
    <name type="scientific">Natrinema altunense</name>
    <dbReference type="NCBI Taxonomy" id="222984"/>
    <lineage>
        <taxon>Archaea</taxon>
        <taxon>Methanobacteriati</taxon>
        <taxon>Methanobacteriota</taxon>
        <taxon>Stenosarchaea group</taxon>
        <taxon>Halobacteria</taxon>
        <taxon>Halobacteriales</taxon>
        <taxon>Natrialbaceae</taxon>
        <taxon>Natrinema</taxon>
    </lineage>
</organism>
<dbReference type="RefSeq" id="WP_130169407.1">
    <property type="nucleotide sequence ID" value="NZ_SHMR01000001.1"/>
</dbReference>
<dbReference type="STRING" id="222984.GCA_000731985_00503"/>
<gene>
    <name evidence="2" type="ORF">ELS17_02525</name>
</gene>